<dbReference type="EMBL" id="JBFOLJ010000013">
    <property type="protein sequence ID" value="KAL2484146.1"/>
    <property type="molecule type" value="Genomic_DNA"/>
</dbReference>
<keyword evidence="1" id="KW-0472">Membrane</keyword>
<gene>
    <name evidence="2" type="ORF">Fot_45590</name>
</gene>
<keyword evidence="1" id="KW-0812">Transmembrane</keyword>
<name>A0ABD1R6U6_9LAMI</name>
<comment type="caution">
    <text evidence="2">The sequence shown here is derived from an EMBL/GenBank/DDBJ whole genome shotgun (WGS) entry which is preliminary data.</text>
</comment>
<accession>A0ABD1R6U6</accession>
<organism evidence="2 3">
    <name type="scientific">Forsythia ovata</name>
    <dbReference type="NCBI Taxonomy" id="205694"/>
    <lineage>
        <taxon>Eukaryota</taxon>
        <taxon>Viridiplantae</taxon>
        <taxon>Streptophyta</taxon>
        <taxon>Embryophyta</taxon>
        <taxon>Tracheophyta</taxon>
        <taxon>Spermatophyta</taxon>
        <taxon>Magnoliopsida</taxon>
        <taxon>eudicotyledons</taxon>
        <taxon>Gunneridae</taxon>
        <taxon>Pentapetalae</taxon>
        <taxon>asterids</taxon>
        <taxon>lamiids</taxon>
        <taxon>Lamiales</taxon>
        <taxon>Oleaceae</taxon>
        <taxon>Forsythieae</taxon>
        <taxon>Forsythia</taxon>
    </lineage>
</organism>
<sequence length="186" mass="20177">MRRYSSKLCLLTCIRDFELLCINTWFGSADGNFGLFSRAGHRHQLKQSGVKAMLGRLSIAVIVLVICAVSFLSTIKSTSRSFSQSEIKVDTLWGTATSGEWRPSSAPRTAWPPPLTETNGYLRVRCNGGLNQQRSAPLRGEGCFLLSGSPLGYENGAALIIGSRGASGRGSCAGFHALNKWSEELF</sequence>
<feature type="transmembrane region" description="Helical" evidence="1">
    <location>
        <begin position="54"/>
        <end position="75"/>
    </location>
</feature>
<evidence type="ECO:0000313" key="3">
    <source>
        <dbReference type="Proteomes" id="UP001604277"/>
    </source>
</evidence>
<protein>
    <submittedName>
        <fullName evidence="2">O-fucosyltransferase family protein</fullName>
    </submittedName>
</protein>
<keyword evidence="1" id="KW-1133">Transmembrane helix</keyword>
<reference evidence="3" key="1">
    <citation type="submission" date="2024-07" db="EMBL/GenBank/DDBJ databases">
        <title>Two chromosome-level genome assemblies of Korean endemic species Abeliophyllum distichum and Forsythia ovata (Oleaceae).</title>
        <authorList>
            <person name="Jang H."/>
        </authorList>
    </citation>
    <scope>NUCLEOTIDE SEQUENCE [LARGE SCALE GENOMIC DNA]</scope>
</reference>
<dbReference type="AlphaFoldDB" id="A0ABD1R6U6"/>
<proteinExistence type="predicted"/>
<evidence type="ECO:0000313" key="2">
    <source>
        <dbReference type="EMBL" id="KAL2484146.1"/>
    </source>
</evidence>
<dbReference type="Proteomes" id="UP001604277">
    <property type="component" value="Unassembled WGS sequence"/>
</dbReference>
<evidence type="ECO:0000256" key="1">
    <source>
        <dbReference type="SAM" id="Phobius"/>
    </source>
</evidence>
<keyword evidence="3" id="KW-1185">Reference proteome</keyword>